<dbReference type="Gene3D" id="1.20.120.160">
    <property type="entry name" value="HPT domain"/>
    <property type="match status" value="1"/>
</dbReference>
<evidence type="ECO:0000256" key="1">
    <source>
        <dbReference type="ARBA" id="ARBA00011245"/>
    </source>
</evidence>
<dbReference type="Proteomes" id="UP000186206">
    <property type="component" value="Unassembled WGS sequence"/>
</dbReference>
<name>A0A3N3E5F8_9VIBR</name>
<evidence type="ECO:0000313" key="10">
    <source>
        <dbReference type="Proteomes" id="UP000278792"/>
    </source>
</evidence>
<evidence type="ECO:0000256" key="4">
    <source>
        <dbReference type="ARBA" id="ARBA00023012"/>
    </source>
</evidence>
<dbReference type="EMBL" id="MJMI01000101">
    <property type="protein sequence ID" value="OLQ89936.1"/>
    <property type="molecule type" value="Genomic_DNA"/>
</dbReference>
<evidence type="ECO:0000256" key="2">
    <source>
        <dbReference type="ARBA" id="ARBA00017260"/>
    </source>
</evidence>
<dbReference type="SUPFAM" id="SSF47226">
    <property type="entry name" value="Histidine-containing phosphotransfer domain, HPT domain"/>
    <property type="match status" value="1"/>
</dbReference>
<sequence length="112" mass="12594">MDIINQQQVERLKQEIGADNLPILLEIFLNELNQYAEKLDLPDSDQDAYLKEISHALKSSAASFGAEALCRLAIDYDSSGKSGLALTSPEDKQKMLDLLKETHQQYEGLLRE</sequence>
<dbReference type="PROSITE" id="PS50894">
    <property type="entry name" value="HPT"/>
    <property type="match status" value="1"/>
</dbReference>
<dbReference type="EMBL" id="RKIK01000004">
    <property type="protein sequence ID" value="ROV61971.1"/>
    <property type="molecule type" value="Genomic_DNA"/>
</dbReference>
<evidence type="ECO:0000256" key="5">
    <source>
        <dbReference type="PROSITE-ProRule" id="PRU00110"/>
    </source>
</evidence>
<dbReference type="Proteomes" id="UP000278792">
    <property type="component" value="Unassembled WGS sequence"/>
</dbReference>
<dbReference type="RefSeq" id="WP_075650094.1">
    <property type="nucleotide sequence ID" value="NZ_AP019657.1"/>
</dbReference>
<evidence type="ECO:0000259" key="6">
    <source>
        <dbReference type="PROSITE" id="PS50894"/>
    </source>
</evidence>
<evidence type="ECO:0000256" key="3">
    <source>
        <dbReference type="ARBA" id="ARBA00022553"/>
    </source>
</evidence>
<evidence type="ECO:0000313" key="9">
    <source>
        <dbReference type="Proteomes" id="UP000186206"/>
    </source>
</evidence>
<dbReference type="OrthoDB" id="6313555at2"/>
<keyword evidence="3 5" id="KW-0597">Phosphoprotein</keyword>
<gene>
    <name evidence="7" type="ORF">BIY21_14350</name>
    <name evidence="8" type="ORF">EGH82_02510</name>
</gene>
<dbReference type="InterPro" id="IPR053403">
    <property type="entry name" value="QS_phosphorelay_intermediate"/>
</dbReference>
<keyword evidence="4" id="KW-0902">Two-component regulatory system</keyword>
<dbReference type="GO" id="GO:0004672">
    <property type="term" value="F:protein kinase activity"/>
    <property type="evidence" value="ECO:0007669"/>
    <property type="project" value="UniProtKB-ARBA"/>
</dbReference>
<protein>
    <recommendedName>
        <fullName evidence="2">Phosphorelay protein LuxU</fullName>
    </recommendedName>
</protein>
<dbReference type="InterPro" id="IPR036641">
    <property type="entry name" value="HPT_dom_sf"/>
</dbReference>
<feature type="domain" description="HPt" evidence="6">
    <location>
        <begin position="13"/>
        <end position="112"/>
    </location>
</feature>
<comment type="subunit">
    <text evidence="1">Monomer.</text>
</comment>
<reference evidence="7 9" key="1">
    <citation type="submission" date="2016-09" db="EMBL/GenBank/DDBJ databases">
        <title>Genomic Taxonomy of the Vibrionaceae.</title>
        <authorList>
            <person name="Gonzalez-Castillo A."/>
            <person name="Gomez-Gil B."/>
            <person name="Enciso-Ibarra K."/>
        </authorList>
    </citation>
    <scope>NUCLEOTIDE SEQUENCE [LARGE SCALE GENOMIC DNA]</scope>
    <source>
        <strain evidence="7 9">CAIM 1731</strain>
    </source>
</reference>
<dbReference type="AlphaFoldDB" id="A0A3N3E5F8"/>
<proteinExistence type="predicted"/>
<dbReference type="GO" id="GO:0000160">
    <property type="term" value="P:phosphorelay signal transduction system"/>
    <property type="evidence" value="ECO:0007669"/>
    <property type="project" value="UniProtKB-KW"/>
</dbReference>
<dbReference type="Pfam" id="PF01627">
    <property type="entry name" value="Hpt"/>
    <property type="match status" value="1"/>
</dbReference>
<feature type="modified residue" description="Phosphohistidine" evidence="5">
    <location>
        <position position="55"/>
    </location>
</feature>
<comment type="caution">
    <text evidence="8">The sequence shown here is derived from an EMBL/GenBank/DDBJ whole genome shotgun (WGS) entry which is preliminary data.</text>
</comment>
<organism evidence="8 10">
    <name type="scientific">Vibrio ponticus</name>
    <dbReference type="NCBI Taxonomy" id="265668"/>
    <lineage>
        <taxon>Bacteria</taxon>
        <taxon>Pseudomonadati</taxon>
        <taxon>Pseudomonadota</taxon>
        <taxon>Gammaproteobacteria</taxon>
        <taxon>Vibrionales</taxon>
        <taxon>Vibrionaceae</taxon>
        <taxon>Vibrio</taxon>
    </lineage>
</organism>
<keyword evidence="9" id="KW-1185">Reference proteome</keyword>
<dbReference type="NCBIfam" id="NF041948">
    <property type="entry name" value="Phrelay_LuxU_Vib"/>
    <property type="match status" value="1"/>
</dbReference>
<dbReference type="InterPro" id="IPR008207">
    <property type="entry name" value="Sig_transdc_His_kin_Hpt_dom"/>
</dbReference>
<evidence type="ECO:0000313" key="8">
    <source>
        <dbReference type="EMBL" id="ROV61971.1"/>
    </source>
</evidence>
<reference evidence="8 10" key="2">
    <citation type="submission" date="2018-11" db="EMBL/GenBank/DDBJ databases">
        <title>Vibrio ponticus strain CAIM 1751 pathogenic for the snapper Lutjanus guttatus.</title>
        <authorList>
            <person name="Soto-Rodriguez S."/>
            <person name="Lozano-Olvera R."/>
            <person name="Gomez-Gil B."/>
        </authorList>
    </citation>
    <scope>NUCLEOTIDE SEQUENCE [LARGE SCALE GENOMIC DNA]</scope>
    <source>
        <strain evidence="8 10">CAIM 1751</strain>
    </source>
</reference>
<evidence type="ECO:0000313" key="7">
    <source>
        <dbReference type="EMBL" id="OLQ89936.1"/>
    </source>
</evidence>
<accession>A0A3N3E5F8</accession>